<evidence type="ECO:0000256" key="2">
    <source>
        <dbReference type="ARBA" id="ARBA00022517"/>
    </source>
</evidence>
<evidence type="ECO:0000313" key="7">
    <source>
        <dbReference type="Proteomes" id="UP000188603"/>
    </source>
</evidence>
<keyword evidence="1 3" id="KW-0963">Cytoplasm</keyword>
<dbReference type="InterPro" id="IPR036847">
    <property type="entry name" value="RimP_C_sf"/>
</dbReference>
<dbReference type="InterPro" id="IPR003728">
    <property type="entry name" value="Ribosome_maturation_RimP"/>
</dbReference>
<dbReference type="Pfam" id="PF17384">
    <property type="entry name" value="DUF150_C"/>
    <property type="match status" value="1"/>
</dbReference>
<dbReference type="FunFam" id="3.30.300.70:FF:000001">
    <property type="entry name" value="Ribosome maturation factor RimP"/>
    <property type="match status" value="1"/>
</dbReference>
<dbReference type="GO" id="GO:0006412">
    <property type="term" value="P:translation"/>
    <property type="evidence" value="ECO:0007669"/>
    <property type="project" value="TreeGrafter"/>
</dbReference>
<dbReference type="KEGG" id="ntr:B0W44_14975"/>
<protein>
    <recommendedName>
        <fullName evidence="3">Ribosome maturation factor RimP</fullName>
    </recommendedName>
</protein>
<name>A0A1U9KA01_9BACL</name>
<dbReference type="Proteomes" id="UP000188603">
    <property type="component" value="Chromosome"/>
</dbReference>
<evidence type="ECO:0000256" key="1">
    <source>
        <dbReference type="ARBA" id="ARBA00022490"/>
    </source>
</evidence>
<feature type="domain" description="Ribosome maturation factor RimP C-terminal" evidence="5">
    <location>
        <begin position="87"/>
        <end position="151"/>
    </location>
</feature>
<sequence length="152" mass="17332">MNRKITEVVEQLAQPILHNEQMELVDIEYKKEGNHRFLRLFVDKEDGVDIADCERVSEQLSKKLDEADPIAESYFLEVSSPGAERPLKNERDFRRAIGRHVHVTTYAPVQGQKVFEGKLTDYTGTHVVVEADGKLTEIPLDQVAKARLAILF</sequence>
<dbReference type="OrthoDB" id="9805006at2"/>
<dbReference type="STRING" id="1471761.B0W44_14975"/>
<evidence type="ECO:0000259" key="4">
    <source>
        <dbReference type="Pfam" id="PF02576"/>
    </source>
</evidence>
<dbReference type="InterPro" id="IPR028989">
    <property type="entry name" value="RimP_N"/>
</dbReference>
<keyword evidence="2 3" id="KW-0690">Ribosome biogenesis</keyword>
<feature type="domain" description="Ribosome maturation factor RimP N-terminal" evidence="4">
    <location>
        <begin position="13"/>
        <end position="84"/>
    </location>
</feature>
<dbReference type="AlphaFoldDB" id="A0A1U9KA01"/>
<dbReference type="PANTHER" id="PTHR33867:SF1">
    <property type="entry name" value="RIBOSOME MATURATION FACTOR RIMP"/>
    <property type="match status" value="1"/>
</dbReference>
<comment type="subcellular location">
    <subcellularLocation>
        <location evidence="3">Cytoplasm</location>
    </subcellularLocation>
</comment>
<reference evidence="6 7" key="1">
    <citation type="journal article" date="2015" name="Int. J. Syst. Evol. Microbiol.">
        <title>Novibacillus thermophilus gen. nov., sp. nov., a Gram-staining-negative and moderately thermophilic member of the family Thermoactinomycetaceae.</title>
        <authorList>
            <person name="Yang G."/>
            <person name="Chen J."/>
            <person name="Zhou S."/>
        </authorList>
    </citation>
    <scope>NUCLEOTIDE SEQUENCE [LARGE SCALE GENOMIC DNA]</scope>
    <source>
        <strain evidence="6 7">SG-1</strain>
    </source>
</reference>
<gene>
    <name evidence="3" type="primary">rimP</name>
    <name evidence="6" type="ORF">B0W44_14975</name>
</gene>
<dbReference type="RefSeq" id="WP_077720722.1">
    <property type="nucleotide sequence ID" value="NZ_CP019699.1"/>
</dbReference>
<dbReference type="GO" id="GO:0005829">
    <property type="term" value="C:cytosol"/>
    <property type="evidence" value="ECO:0007669"/>
    <property type="project" value="TreeGrafter"/>
</dbReference>
<proteinExistence type="inferred from homology"/>
<dbReference type="SUPFAM" id="SSF74942">
    <property type="entry name" value="YhbC-like, C-terminal domain"/>
    <property type="match status" value="1"/>
</dbReference>
<dbReference type="InterPro" id="IPR035956">
    <property type="entry name" value="RimP_N_sf"/>
</dbReference>
<evidence type="ECO:0000259" key="5">
    <source>
        <dbReference type="Pfam" id="PF17384"/>
    </source>
</evidence>
<comment type="similarity">
    <text evidence="3">Belongs to the RimP family.</text>
</comment>
<dbReference type="SUPFAM" id="SSF75420">
    <property type="entry name" value="YhbC-like, N-terminal domain"/>
    <property type="match status" value="1"/>
</dbReference>
<dbReference type="InterPro" id="IPR028998">
    <property type="entry name" value="RimP_C"/>
</dbReference>
<accession>A0A1U9KA01</accession>
<evidence type="ECO:0000256" key="3">
    <source>
        <dbReference type="HAMAP-Rule" id="MF_01077"/>
    </source>
</evidence>
<dbReference type="EMBL" id="CP019699">
    <property type="protein sequence ID" value="AQS56854.1"/>
    <property type="molecule type" value="Genomic_DNA"/>
</dbReference>
<dbReference type="Gene3D" id="2.30.30.180">
    <property type="entry name" value="Ribosome maturation factor RimP, C-terminal domain"/>
    <property type="match status" value="1"/>
</dbReference>
<dbReference type="NCBIfam" id="NF000928">
    <property type="entry name" value="PRK00092.1-2"/>
    <property type="match status" value="1"/>
</dbReference>
<evidence type="ECO:0000313" key="6">
    <source>
        <dbReference type="EMBL" id="AQS56854.1"/>
    </source>
</evidence>
<comment type="function">
    <text evidence="3">Required for maturation of 30S ribosomal subunits.</text>
</comment>
<dbReference type="PANTHER" id="PTHR33867">
    <property type="entry name" value="RIBOSOME MATURATION FACTOR RIMP"/>
    <property type="match status" value="1"/>
</dbReference>
<dbReference type="CDD" id="cd01734">
    <property type="entry name" value="YlxS_C"/>
    <property type="match status" value="1"/>
</dbReference>
<dbReference type="Gene3D" id="3.30.300.70">
    <property type="entry name" value="RimP-like superfamily, N-terminal"/>
    <property type="match status" value="1"/>
</dbReference>
<dbReference type="HAMAP" id="MF_01077">
    <property type="entry name" value="RimP"/>
    <property type="match status" value="1"/>
</dbReference>
<dbReference type="Pfam" id="PF02576">
    <property type="entry name" value="RimP_N"/>
    <property type="match status" value="1"/>
</dbReference>
<keyword evidence="7" id="KW-1185">Reference proteome</keyword>
<organism evidence="6 7">
    <name type="scientific">Novibacillus thermophilus</name>
    <dbReference type="NCBI Taxonomy" id="1471761"/>
    <lineage>
        <taxon>Bacteria</taxon>
        <taxon>Bacillati</taxon>
        <taxon>Bacillota</taxon>
        <taxon>Bacilli</taxon>
        <taxon>Bacillales</taxon>
        <taxon>Thermoactinomycetaceae</taxon>
        <taxon>Novibacillus</taxon>
    </lineage>
</organism>
<dbReference type="GO" id="GO:0000028">
    <property type="term" value="P:ribosomal small subunit assembly"/>
    <property type="evidence" value="ECO:0007669"/>
    <property type="project" value="TreeGrafter"/>
</dbReference>